<dbReference type="GeneID" id="55612356"/>
<reference evidence="1 2" key="1">
    <citation type="submission" date="2018-10" db="EMBL/GenBank/DDBJ databases">
        <authorList>
            <person name="Rimple P.A."/>
            <person name="Stoner T.H."/>
            <person name="Garlena R.A."/>
            <person name="Russell D.A."/>
            <person name="Pope W.H."/>
            <person name="Jacobs-Sera D."/>
            <person name="Hatfull G.F."/>
        </authorList>
    </citation>
    <scope>NUCLEOTIDE SEQUENCE [LARGE SCALE GENOMIC DNA]</scope>
</reference>
<evidence type="ECO:0000313" key="1">
    <source>
        <dbReference type="EMBL" id="AYQ98981.1"/>
    </source>
</evidence>
<dbReference type="EMBL" id="MK016490">
    <property type="protein sequence ID" value="AYQ98981.1"/>
    <property type="molecule type" value="Genomic_DNA"/>
</dbReference>
<gene>
    <name evidence="1" type="primary">11</name>
    <name evidence="1" type="ORF">PBI_ANJALI_11</name>
</gene>
<dbReference type="RefSeq" id="YP_009842159.1">
    <property type="nucleotide sequence ID" value="NC_048739.1"/>
</dbReference>
<proteinExistence type="predicted"/>
<accession>A0A3G3LXZ5</accession>
<dbReference type="KEGG" id="vg:55612356"/>
<name>A0A3G3LXZ5_9CAUD</name>
<keyword evidence="2" id="KW-1185">Reference proteome</keyword>
<dbReference type="Proteomes" id="UP000270032">
    <property type="component" value="Segment"/>
</dbReference>
<evidence type="ECO:0000313" key="2">
    <source>
        <dbReference type="Proteomes" id="UP000270032"/>
    </source>
</evidence>
<sequence length="733" mass="79775">MSQLQQTPTTTPDFGYGFNYAVWSAGTTVTLANVSWNSDYRDVVRFANQAALDNYILTGSGPVITTTGMTYAAMGRPIHLDIPFERANTFNYLRAYNPAQPVDPSVGGTDTGRAYYYFIQQVEYVAPNTTRLVIQLDVWQTFGYGAQFGNCYIERGHVGIANVKRNNNYGRDYLTQPEGLDIGGEYHIVDQWKRHIASAKNLPGHSDPNYAIMVTSTTSLTEDPGTVDDPNLTSATGSTFENLPNGASNYLFETLSDFKDFMFMFASKPWVTQGIVSITAIPNDPGYGLMYDEHTVGTLTIKELKGDMFNTHFEALKNNWREYLVDNFIVPRYQHLDKFKVYPYTVLEMTSYTGTPLLIKPESWANPNAIVVELPHLAPPAARIMFAPYRYNAAGAFDPTFADAFDADGIFHDDGEFLDMACGIMNLPTFSLVNNGYMMFAASNAHGIAFQHSSADWAQQRALAGNDVQYGQAQQGINTSMNVNRVGVSAAQQSTSIANDAQAAHMMLNGIAGTAKGAITGAAGGGAGGAAAGAANGAGNWAVSAIGTAIDTNARNQQLGVSNAASIGVNSLQNQQAGYVADTNKTYGDFAARGDYQNTIAGINAKIQDAKLIQPTTSGQVGGDAFNLTNYKWGYDIKVKMLQPAAMASIGEYWLRYGYAVNRFGTMPANFMACEKFTYWKLRETYITHSSCPETFKQTLRGIFEKGVTVWANPDDIGTIDIADNAPLEGISL</sequence>
<protein>
    <submittedName>
        <fullName evidence="1">Major tail protein</fullName>
    </submittedName>
</protein>
<organism evidence="1 2">
    <name type="scientific">Arthrobacter phage Anjali</name>
    <dbReference type="NCBI Taxonomy" id="2484217"/>
    <lineage>
        <taxon>Viruses</taxon>
        <taxon>Duplodnaviria</taxon>
        <taxon>Heunggongvirae</taxon>
        <taxon>Uroviricota</taxon>
        <taxon>Caudoviricetes</taxon>
        <taxon>Anjalivirus</taxon>
        <taxon>Anjalivirus anjali</taxon>
    </lineage>
</organism>